<proteinExistence type="predicted"/>
<dbReference type="SUPFAM" id="SSF54637">
    <property type="entry name" value="Thioesterase/thiol ester dehydrase-isomerase"/>
    <property type="match status" value="1"/>
</dbReference>
<dbReference type="EMBL" id="QYUQ01000002">
    <property type="protein sequence ID" value="RJG00381.1"/>
    <property type="molecule type" value="Genomic_DNA"/>
</dbReference>
<evidence type="ECO:0000313" key="1">
    <source>
        <dbReference type="EMBL" id="RJG00381.1"/>
    </source>
</evidence>
<dbReference type="AlphaFoldDB" id="A0A3A3FXN3"/>
<reference evidence="2" key="1">
    <citation type="submission" date="2018-09" db="EMBL/GenBank/DDBJ databases">
        <authorList>
            <person name="Zhu H."/>
        </authorList>
    </citation>
    <scope>NUCLEOTIDE SEQUENCE [LARGE SCALE GENOMIC DNA]</scope>
    <source>
        <strain evidence="2">K1S02-23</strain>
    </source>
</reference>
<sequence length="137" mass="15388">MFNKEKLVRFQHCDPAGIVFYPQYIILFHELMEDWFNEGLGVNYAESIMQRRMGLPIVKLECEFLAPGFMGNVLAMQLEVKHLGTSSVTLGVRASIAGRECVRATLKLVHTSLAELKAVPIPAALRELMLQFHSPTA</sequence>
<gene>
    <name evidence="1" type="ORF">D3878_01300</name>
</gene>
<dbReference type="CDD" id="cd00586">
    <property type="entry name" value="4HBT"/>
    <property type="match status" value="1"/>
</dbReference>
<dbReference type="InterPro" id="IPR029069">
    <property type="entry name" value="HotDog_dom_sf"/>
</dbReference>
<organism evidence="1 2">
    <name type="scientific">Noviherbaspirillum sedimenti</name>
    <dbReference type="NCBI Taxonomy" id="2320865"/>
    <lineage>
        <taxon>Bacteria</taxon>
        <taxon>Pseudomonadati</taxon>
        <taxon>Pseudomonadota</taxon>
        <taxon>Betaproteobacteria</taxon>
        <taxon>Burkholderiales</taxon>
        <taxon>Oxalobacteraceae</taxon>
        <taxon>Noviherbaspirillum</taxon>
    </lineage>
</organism>
<dbReference type="Gene3D" id="3.10.129.10">
    <property type="entry name" value="Hotdog Thioesterase"/>
    <property type="match status" value="1"/>
</dbReference>
<keyword evidence="2" id="KW-1185">Reference proteome</keyword>
<comment type="caution">
    <text evidence="1">The sequence shown here is derived from an EMBL/GenBank/DDBJ whole genome shotgun (WGS) entry which is preliminary data.</text>
</comment>
<accession>A0A3A3FXN3</accession>
<evidence type="ECO:0000313" key="2">
    <source>
        <dbReference type="Proteomes" id="UP000266327"/>
    </source>
</evidence>
<protein>
    <submittedName>
        <fullName evidence="1">Acyl-CoA thioesterase</fullName>
    </submittedName>
</protein>
<dbReference type="RefSeq" id="WP_119783835.1">
    <property type="nucleotide sequence ID" value="NZ_QYUQ01000002.1"/>
</dbReference>
<dbReference type="OrthoDB" id="21822at2"/>
<dbReference type="Pfam" id="PF13279">
    <property type="entry name" value="4HBT_2"/>
    <property type="match status" value="1"/>
</dbReference>
<name>A0A3A3FXN3_9BURK</name>
<dbReference type="Proteomes" id="UP000266327">
    <property type="component" value="Unassembled WGS sequence"/>
</dbReference>